<comment type="caution">
    <text evidence="8">The sequence shown here is derived from an EMBL/GenBank/DDBJ whole genome shotgun (WGS) entry which is preliminary data.</text>
</comment>
<name>A0A1E3VII6_9HYPH</name>
<dbReference type="InterPro" id="IPR020843">
    <property type="entry name" value="ER"/>
</dbReference>
<dbReference type="GO" id="GO:0005829">
    <property type="term" value="C:cytosol"/>
    <property type="evidence" value="ECO:0007669"/>
    <property type="project" value="TreeGrafter"/>
</dbReference>
<keyword evidence="4" id="KW-0560">Oxidoreductase</keyword>
<dbReference type="SUPFAM" id="SSF50129">
    <property type="entry name" value="GroES-like"/>
    <property type="match status" value="1"/>
</dbReference>
<dbReference type="OrthoDB" id="9770544at2"/>
<dbReference type="PROSITE" id="PS00059">
    <property type="entry name" value="ADH_ZINC"/>
    <property type="match status" value="1"/>
</dbReference>
<comment type="cofactor">
    <cofactor evidence="1 6">
        <name>Zn(2+)</name>
        <dbReference type="ChEBI" id="CHEBI:29105"/>
    </cofactor>
</comment>
<evidence type="ECO:0000313" key="8">
    <source>
        <dbReference type="EMBL" id="ODR92656.1"/>
    </source>
</evidence>
<dbReference type="GO" id="GO:0046294">
    <property type="term" value="P:formaldehyde catabolic process"/>
    <property type="evidence" value="ECO:0007669"/>
    <property type="project" value="TreeGrafter"/>
</dbReference>
<dbReference type="PANTHER" id="PTHR43880:SF12">
    <property type="entry name" value="ALCOHOL DEHYDROGENASE CLASS-3"/>
    <property type="match status" value="1"/>
</dbReference>
<dbReference type="RefSeq" id="WP_069457078.1">
    <property type="nucleotide sequence ID" value="NZ_CP034909.1"/>
</dbReference>
<evidence type="ECO:0000259" key="7">
    <source>
        <dbReference type="SMART" id="SM00829"/>
    </source>
</evidence>
<comment type="similarity">
    <text evidence="6">Belongs to the zinc-containing alcohol dehydrogenase family.</text>
</comment>
<dbReference type="CDD" id="cd08278">
    <property type="entry name" value="benzyl_alcohol_DH"/>
    <property type="match status" value="1"/>
</dbReference>
<dbReference type="InterPro" id="IPR036291">
    <property type="entry name" value="NAD(P)-bd_dom_sf"/>
</dbReference>
<dbReference type="Pfam" id="PF00107">
    <property type="entry name" value="ADH_zinc_N"/>
    <property type="match status" value="1"/>
</dbReference>
<accession>A0A1E3VII6</accession>
<dbReference type="AlphaFoldDB" id="A0A1E3VII6"/>
<dbReference type="InterPro" id="IPR013149">
    <property type="entry name" value="ADH-like_C"/>
</dbReference>
<evidence type="ECO:0000313" key="9">
    <source>
        <dbReference type="Proteomes" id="UP000094342"/>
    </source>
</evidence>
<dbReference type="FunFam" id="3.40.50.720:FF:000003">
    <property type="entry name" value="S-(hydroxymethyl)glutathione dehydrogenase"/>
    <property type="match status" value="1"/>
</dbReference>
<dbReference type="EMBL" id="LYBW01000041">
    <property type="protein sequence ID" value="ODR92656.1"/>
    <property type="molecule type" value="Genomic_DNA"/>
</dbReference>
<keyword evidence="5" id="KW-0520">NAD</keyword>
<dbReference type="Proteomes" id="UP000094342">
    <property type="component" value="Unassembled WGS sequence"/>
</dbReference>
<evidence type="ECO:0000256" key="5">
    <source>
        <dbReference type="ARBA" id="ARBA00023027"/>
    </source>
</evidence>
<dbReference type="Gene3D" id="3.40.50.720">
    <property type="entry name" value="NAD(P)-binding Rossmann-like Domain"/>
    <property type="match status" value="1"/>
</dbReference>
<dbReference type="InterPro" id="IPR013154">
    <property type="entry name" value="ADH-like_N"/>
</dbReference>
<dbReference type="PANTHER" id="PTHR43880">
    <property type="entry name" value="ALCOHOL DEHYDROGENASE"/>
    <property type="match status" value="1"/>
</dbReference>
<keyword evidence="9" id="KW-1185">Reference proteome</keyword>
<organism evidence="8 9">
    <name type="scientific">Sinorhizobium alkalisoli</name>
    <dbReference type="NCBI Taxonomy" id="1752398"/>
    <lineage>
        <taxon>Bacteria</taxon>
        <taxon>Pseudomonadati</taxon>
        <taxon>Pseudomonadota</taxon>
        <taxon>Alphaproteobacteria</taxon>
        <taxon>Hyphomicrobiales</taxon>
        <taxon>Rhizobiaceae</taxon>
        <taxon>Sinorhizobium/Ensifer group</taxon>
        <taxon>Sinorhizobium</taxon>
    </lineage>
</organism>
<feature type="domain" description="Enoyl reductase (ER)" evidence="7">
    <location>
        <begin position="12"/>
        <end position="363"/>
    </location>
</feature>
<dbReference type="Gene3D" id="3.90.180.10">
    <property type="entry name" value="Medium-chain alcohol dehydrogenases, catalytic domain"/>
    <property type="match status" value="1"/>
</dbReference>
<dbReference type="Pfam" id="PF08240">
    <property type="entry name" value="ADH_N"/>
    <property type="match status" value="1"/>
</dbReference>
<dbReference type="SMART" id="SM00829">
    <property type="entry name" value="PKS_ER"/>
    <property type="match status" value="1"/>
</dbReference>
<dbReference type="InterPro" id="IPR002328">
    <property type="entry name" value="ADH_Zn_CS"/>
</dbReference>
<dbReference type="GO" id="GO:0051903">
    <property type="term" value="F:S-(hydroxymethyl)glutathione dehydrogenase [NAD(P)+] activity"/>
    <property type="evidence" value="ECO:0007669"/>
    <property type="project" value="TreeGrafter"/>
</dbReference>
<protein>
    <submittedName>
        <fullName evidence="8">Geraniol dehydrogenase</fullName>
    </submittedName>
</protein>
<gene>
    <name evidence="8" type="ORF">A8M32_03765</name>
</gene>
<keyword evidence="3 6" id="KW-0862">Zinc</keyword>
<evidence type="ECO:0000256" key="6">
    <source>
        <dbReference type="RuleBase" id="RU361277"/>
    </source>
</evidence>
<dbReference type="InterPro" id="IPR011032">
    <property type="entry name" value="GroES-like_sf"/>
</dbReference>
<dbReference type="SUPFAM" id="SSF51735">
    <property type="entry name" value="NAD(P)-binding Rossmann-fold domains"/>
    <property type="match status" value="1"/>
</dbReference>
<dbReference type="STRING" id="1752398.A8M32_03765"/>
<reference evidence="9" key="1">
    <citation type="submission" date="2016-05" db="EMBL/GenBank/DDBJ databases">
        <authorList>
            <person name="Li Y."/>
        </authorList>
    </citation>
    <scope>NUCLEOTIDE SEQUENCE [LARGE SCALE GENOMIC DNA]</scope>
    <source>
        <strain evidence="9">YIC4027</strain>
    </source>
</reference>
<sequence>MQIKAAIARAKGAELSLETIDIEEPRENEILVKVVATGICHTDIVVRDGMLPTPLPVVLGHEGAGVVEKVGRAVSKVKPGDKVVMTFNSCGRCPSCQDHHLSYCHEFFPRNFFATRTDGTSALSAGGEPIHSNFFGQSSFATHAICHEVNVVKVPETAPLELLGPLACGVQTGAGAVMNALKVSAGKSFAVFGSGSVGLSALMAAKVVGSTIVIAVDRNEERLEMARELGATHTINPAKVDPTAEIIGITGYGLNFALDTTGISSVIRSAVMALAPMGACGILGASAMGSEINLDEVHFMSGGRRLMGIVEGESNPDTFIPMLAELHAQGRFPFDRLVKFYSFDEINRAIADSESGRTIKPIVRMQ</sequence>
<proteinExistence type="inferred from homology"/>
<keyword evidence="2 6" id="KW-0479">Metal-binding</keyword>
<evidence type="ECO:0000256" key="3">
    <source>
        <dbReference type="ARBA" id="ARBA00022833"/>
    </source>
</evidence>
<evidence type="ECO:0000256" key="1">
    <source>
        <dbReference type="ARBA" id="ARBA00001947"/>
    </source>
</evidence>
<evidence type="ECO:0000256" key="4">
    <source>
        <dbReference type="ARBA" id="ARBA00023002"/>
    </source>
</evidence>
<evidence type="ECO:0000256" key="2">
    <source>
        <dbReference type="ARBA" id="ARBA00022723"/>
    </source>
</evidence>
<dbReference type="GO" id="GO:0008270">
    <property type="term" value="F:zinc ion binding"/>
    <property type="evidence" value="ECO:0007669"/>
    <property type="project" value="InterPro"/>
</dbReference>